<evidence type="ECO:0000256" key="4">
    <source>
        <dbReference type="ARBA" id="ARBA00022729"/>
    </source>
</evidence>
<keyword evidence="6" id="KW-1185">Reference proteome</keyword>
<name>A0A0M3JFA6_ANISI</name>
<proteinExistence type="inferred from homology"/>
<dbReference type="Proteomes" id="UP000267096">
    <property type="component" value="Unassembled WGS sequence"/>
</dbReference>
<reference evidence="5 6" key="2">
    <citation type="submission" date="2018-11" db="EMBL/GenBank/DDBJ databases">
        <authorList>
            <consortium name="Pathogen Informatics"/>
        </authorList>
    </citation>
    <scope>NUCLEOTIDE SEQUENCE [LARGE SCALE GENOMIC DNA]</scope>
</reference>
<evidence type="ECO:0000256" key="2">
    <source>
        <dbReference type="ARBA" id="ARBA00010112"/>
    </source>
</evidence>
<reference evidence="7" key="1">
    <citation type="submission" date="2017-02" db="UniProtKB">
        <authorList>
            <consortium name="WormBaseParasite"/>
        </authorList>
    </citation>
    <scope>IDENTIFICATION</scope>
</reference>
<dbReference type="GO" id="GO:0009986">
    <property type="term" value="C:cell surface"/>
    <property type="evidence" value="ECO:0007669"/>
    <property type="project" value="InterPro"/>
</dbReference>
<keyword evidence="3" id="KW-0964">Secreted</keyword>
<protein>
    <submittedName>
        <fullName evidence="7">Transthyretin-like family protein</fullName>
    </submittedName>
</protein>
<dbReference type="InterPro" id="IPR038479">
    <property type="entry name" value="Transthyretin-like_sf"/>
</dbReference>
<dbReference type="OrthoDB" id="73919at2759"/>
<dbReference type="PANTHER" id="PTHR21700">
    <property type="entry name" value="TRANSTHYRETIN-LIKE FAMILY PROTEIN-RELATED"/>
    <property type="match status" value="1"/>
</dbReference>
<comment type="subcellular location">
    <subcellularLocation>
        <location evidence="1">Secreted</location>
    </subcellularLocation>
</comment>
<evidence type="ECO:0000313" key="6">
    <source>
        <dbReference type="Proteomes" id="UP000267096"/>
    </source>
</evidence>
<gene>
    <name evidence="5" type="ORF">ASIM_LOCUS6086</name>
</gene>
<sequence length="96" mass="11271">MASGETDMNGYFTLEGHTAEFFTIDPKLNIYHRCGSQEKKNFLKKILMIKKICPKKLTFWVPKEYVSRGKHAARTYEFGTLEMSLKYKHSKTDCFH</sequence>
<dbReference type="GO" id="GO:0005576">
    <property type="term" value="C:extracellular region"/>
    <property type="evidence" value="ECO:0007669"/>
    <property type="project" value="UniProtKB-SubCell"/>
</dbReference>
<dbReference type="WBParaSite" id="ASIM_0000630601-mRNA-1">
    <property type="protein sequence ID" value="ASIM_0000630601-mRNA-1"/>
    <property type="gene ID" value="ASIM_0000630601"/>
</dbReference>
<dbReference type="Gene3D" id="2.60.40.3330">
    <property type="match status" value="1"/>
</dbReference>
<evidence type="ECO:0000256" key="1">
    <source>
        <dbReference type="ARBA" id="ARBA00004613"/>
    </source>
</evidence>
<keyword evidence="4" id="KW-0732">Signal</keyword>
<comment type="similarity">
    <text evidence="2">Belongs to the nematode transthyretin-like family.</text>
</comment>
<organism evidence="7">
    <name type="scientific">Anisakis simplex</name>
    <name type="common">Herring worm</name>
    <dbReference type="NCBI Taxonomy" id="6269"/>
    <lineage>
        <taxon>Eukaryota</taxon>
        <taxon>Metazoa</taxon>
        <taxon>Ecdysozoa</taxon>
        <taxon>Nematoda</taxon>
        <taxon>Chromadorea</taxon>
        <taxon>Rhabditida</taxon>
        <taxon>Spirurina</taxon>
        <taxon>Ascaridomorpha</taxon>
        <taxon>Ascaridoidea</taxon>
        <taxon>Anisakidae</taxon>
        <taxon>Anisakis</taxon>
        <taxon>Anisakis simplex complex</taxon>
    </lineage>
</organism>
<dbReference type="EMBL" id="UYRR01012756">
    <property type="protein sequence ID" value="VDK26502.1"/>
    <property type="molecule type" value="Genomic_DNA"/>
</dbReference>
<dbReference type="AlphaFoldDB" id="A0A0M3JFA6"/>
<dbReference type="InterPro" id="IPR001534">
    <property type="entry name" value="Transthyretin-like"/>
</dbReference>
<accession>A0A0M3JFA6</accession>
<evidence type="ECO:0000313" key="7">
    <source>
        <dbReference type="WBParaSite" id="ASIM_0000630601-mRNA-1"/>
    </source>
</evidence>
<evidence type="ECO:0000256" key="3">
    <source>
        <dbReference type="ARBA" id="ARBA00022525"/>
    </source>
</evidence>
<evidence type="ECO:0000313" key="5">
    <source>
        <dbReference type="EMBL" id="VDK26502.1"/>
    </source>
</evidence>
<dbReference type="Pfam" id="PF01060">
    <property type="entry name" value="TTR-52"/>
    <property type="match status" value="1"/>
</dbReference>